<protein>
    <submittedName>
        <fullName evidence="1">Uncharacterized protein</fullName>
    </submittedName>
</protein>
<organism evidence="1 2">
    <name type="scientific">Actinomortierella ambigua</name>
    <dbReference type="NCBI Taxonomy" id="1343610"/>
    <lineage>
        <taxon>Eukaryota</taxon>
        <taxon>Fungi</taxon>
        <taxon>Fungi incertae sedis</taxon>
        <taxon>Mucoromycota</taxon>
        <taxon>Mortierellomycotina</taxon>
        <taxon>Mortierellomycetes</taxon>
        <taxon>Mortierellales</taxon>
        <taxon>Mortierellaceae</taxon>
        <taxon>Actinomortierella</taxon>
    </lineage>
</organism>
<dbReference type="Gene3D" id="3.80.10.10">
    <property type="entry name" value="Ribonuclease Inhibitor"/>
    <property type="match status" value="1"/>
</dbReference>
<sequence>MLQCPGEGRSIATSENAWLFAFARPELYPESGGYRYDSWSSGKSSMWKRLFSRDQVTADEVNAMRTVVAKHGHLVRCLVVRSVQAFRIVSPYCTNLRAFHCRFEPFEWQFTWRWYLDMTIDEAKQVNREITGFVKQQQQHGQLEALHLMAGLMDPQCIHNLVVAIGTASNNSPKRFWSRPRHWSHFDAPLGESDYLHVNTLLPMVETARFVIRDLSVLMTPLATAHHRLRELDLQIQVFDHKTLQVVRASFPNLRRLFVRAEDSGAGLDLIVDRGATMLYVGASINPSEVVRIISLLPDLVVFDYHELNQRCIASLAQHCPRLRYVSTDRWVHRRDGNDPEAYPPSVSPLLTSCPDLERINTPTASIHMSDLVGEHGERAPRWIATQLKYLNCQLVGVPTLESVEKDVYQSLMARWPAMSDLQLQLLQHEGREEKDAATTLSRYELNVLRKIILRDQCRRALEEQLRLIPNAATWIEGFGALL</sequence>
<keyword evidence="2" id="KW-1185">Reference proteome</keyword>
<comment type="caution">
    <text evidence="1">The sequence shown here is derived from an EMBL/GenBank/DDBJ whole genome shotgun (WGS) entry which is preliminary data.</text>
</comment>
<evidence type="ECO:0000313" key="1">
    <source>
        <dbReference type="EMBL" id="KAG0253345.1"/>
    </source>
</evidence>
<reference evidence="1" key="1">
    <citation type="journal article" date="2020" name="Fungal Divers.">
        <title>Resolving the Mortierellaceae phylogeny through synthesis of multi-gene phylogenetics and phylogenomics.</title>
        <authorList>
            <person name="Vandepol N."/>
            <person name="Liber J."/>
            <person name="Desiro A."/>
            <person name="Na H."/>
            <person name="Kennedy M."/>
            <person name="Barry K."/>
            <person name="Grigoriev I.V."/>
            <person name="Miller A.N."/>
            <person name="O'Donnell K."/>
            <person name="Stajich J.E."/>
            <person name="Bonito G."/>
        </authorList>
    </citation>
    <scope>NUCLEOTIDE SEQUENCE</scope>
    <source>
        <strain evidence="1">BC1065</strain>
    </source>
</reference>
<name>A0A9P6PW59_9FUNG</name>
<gene>
    <name evidence="1" type="ORF">DFQ27_007451</name>
</gene>
<dbReference type="InterPro" id="IPR032675">
    <property type="entry name" value="LRR_dom_sf"/>
</dbReference>
<dbReference type="AlphaFoldDB" id="A0A9P6PW59"/>
<proteinExistence type="predicted"/>
<evidence type="ECO:0000313" key="2">
    <source>
        <dbReference type="Proteomes" id="UP000807716"/>
    </source>
</evidence>
<dbReference type="EMBL" id="JAAAJB010000589">
    <property type="protein sequence ID" value="KAG0253345.1"/>
    <property type="molecule type" value="Genomic_DNA"/>
</dbReference>
<accession>A0A9P6PW59</accession>
<dbReference type="Proteomes" id="UP000807716">
    <property type="component" value="Unassembled WGS sequence"/>
</dbReference>
<dbReference type="OrthoDB" id="10338490at2759"/>